<dbReference type="SUPFAM" id="SSF55781">
    <property type="entry name" value="GAF domain-like"/>
    <property type="match status" value="1"/>
</dbReference>
<evidence type="ECO:0000259" key="13">
    <source>
        <dbReference type="PROSITE" id="PS50113"/>
    </source>
</evidence>
<dbReference type="InterPro" id="IPR003018">
    <property type="entry name" value="GAF"/>
</dbReference>
<comment type="caution">
    <text evidence="14">The sequence shown here is derived from an EMBL/GenBank/DDBJ whole genome shotgun (WGS) entry which is preliminary data.</text>
</comment>
<dbReference type="InterPro" id="IPR035965">
    <property type="entry name" value="PAS-like_dom_sf"/>
</dbReference>
<dbReference type="InterPro" id="IPR036890">
    <property type="entry name" value="HATPase_C_sf"/>
</dbReference>
<protein>
    <recommendedName>
        <fullName evidence="3">histidine kinase</fullName>
        <ecNumber evidence="3">2.7.13.3</ecNumber>
    </recommendedName>
</protein>
<dbReference type="CDD" id="cd16922">
    <property type="entry name" value="HATPase_EvgS-ArcB-TorS-like"/>
    <property type="match status" value="1"/>
</dbReference>
<dbReference type="Gene3D" id="3.30.450.40">
    <property type="match status" value="1"/>
</dbReference>
<dbReference type="PANTHER" id="PTHR43047">
    <property type="entry name" value="TWO-COMPONENT HISTIDINE PROTEIN KINASE"/>
    <property type="match status" value="1"/>
</dbReference>
<dbReference type="RefSeq" id="WP_344691438.1">
    <property type="nucleotide sequence ID" value="NZ_BAAAVV010000021.1"/>
</dbReference>
<dbReference type="SMART" id="SM00387">
    <property type="entry name" value="HATPase_c"/>
    <property type="match status" value="1"/>
</dbReference>
<dbReference type="InterPro" id="IPR000700">
    <property type="entry name" value="PAS-assoc_C"/>
</dbReference>
<comment type="catalytic activity">
    <reaction evidence="1">
        <text>ATP + protein L-histidine = ADP + protein N-phospho-L-histidine.</text>
        <dbReference type="EC" id="2.7.13.3"/>
    </reaction>
</comment>
<dbReference type="CDD" id="cd00082">
    <property type="entry name" value="HisKA"/>
    <property type="match status" value="1"/>
</dbReference>
<name>A0ABP6PPG8_9ACTN</name>
<dbReference type="InterPro" id="IPR036097">
    <property type="entry name" value="HisK_dim/P_sf"/>
</dbReference>
<dbReference type="Pfam" id="PF02518">
    <property type="entry name" value="HATPase_c"/>
    <property type="match status" value="1"/>
</dbReference>
<dbReference type="PROSITE" id="PS50110">
    <property type="entry name" value="RESPONSE_REGULATORY"/>
    <property type="match status" value="1"/>
</dbReference>
<reference evidence="15" key="1">
    <citation type="journal article" date="2019" name="Int. J. Syst. Evol. Microbiol.">
        <title>The Global Catalogue of Microorganisms (GCM) 10K type strain sequencing project: providing services to taxonomists for standard genome sequencing and annotation.</title>
        <authorList>
            <consortium name="The Broad Institute Genomics Platform"/>
            <consortium name="The Broad Institute Genome Sequencing Center for Infectious Disease"/>
            <person name="Wu L."/>
            <person name="Ma J."/>
        </authorList>
    </citation>
    <scope>NUCLEOTIDE SEQUENCE [LARGE SCALE GENOMIC DNA]</scope>
    <source>
        <strain evidence="15">JCM 15614</strain>
    </source>
</reference>
<dbReference type="InterPro" id="IPR011006">
    <property type="entry name" value="CheY-like_superfamily"/>
</dbReference>
<keyword evidence="9" id="KW-0175">Coiled coil</keyword>
<dbReference type="Proteomes" id="UP001499924">
    <property type="component" value="Unassembled WGS sequence"/>
</dbReference>
<dbReference type="SUPFAM" id="SSF47384">
    <property type="entry name" value="Homodimeric domain of signal transducing histidine kinase"/>
    <property type="match status" value="1"/>
</dbReference>
<dbReference type="EMBL" id="BAAAVV010000021">
    <property type="protein sequence ID" value="GAA3185082.1"/>
    <property type="molecule type" value="Genomic_DNA"/>
</dbReference>
<evidence type="ECO:0000256" key="5">
    <source>
        <dbReference type="ARBA" id="ARBA00022679"/>
    </source>
</evidence>
<keyword evidence="4 8" id="KW-0597">Phosphoprotein</keyword>
<comment type="subcellular location">
    <subcellularLocation>
        <location evidence="2">Cell membrane</location>
    </subcellularLocation>
</comment>
<keyword evidence="7" id="KW-0902">Two-component regulatory system</keyword>
<feature type="domain" description="Response regulatory" evidence="11">
    <location>
        <begin position="575"/>
        <end position="694"/>
    </location>
</feature>
<dbReference type="PRINTS" id="PR00344">
    <property type="entry name" value="BCTRLSENSOR"/>
</dbReference>
<evidence type="ECO:0000256" key="3">
    <source>
        <dbReference type="ARBA" id="ARBA00012438"/>
    </source>
</evidence>
<dbReference type="Pfam" id="PF00512">
    <property type="entry name" value="HisKA"/>
    <property type="match status" value="1"/>
</dbReference>
<dbReference type="Gene3D" id="3.30.450.20">
    <property type="entry name" value="PAS domain"/>
    <property type="match status" value="1"/>
</dbReference>
<dbReference type="Gene3D" id="1.10.287.130">
    <property type="match status" value="1"/>
</dbReference>
<dbReference type="SMART" id="SM00388">
    <property type="entry name" value="HisKA"/>
    <property type="match status" value="1"/>
</dbReference>
<dbReference type="InterPro" id="IPR000014">
    <property type="entry name" value="PAS"/>
</dbReference>
<evidence type="ECO:0000313" key="15">
    <source>
        <dbReference type="Proteomes" id="UP001499924"/>
    </source>
</evidence>
<feature type="coiled-coil region" evidence="9">
    <location>
        <begin position="298"/>
        <end position="325"/>
    </location>
</feature>
<dbReference type="InterPro" id="IPR004358">
    <property type="entry name" value="Sig_transdc_His_kin-like_C"/>
</dbReference>
<dbReference type="PROSITE" id="PS50112">
    <property type="entry name" value="PAS"/>
    <property type="match status" value="1"/>
</dbReference>
<dbReference type="PANTHER" id="PTHR43047:SF72">
    <property type="entry name" value="OSMOSENSING HISTIDINE PROTEIN KINASE SLN1"/>
    <property type="match status" value="1"/>
</dbReference>
<sequence>METTLSAGNRSMLRELVSRSFGSAAEAAAEICHLVRAALGADLVYVSCLDGDEVEIVAVDDALDTGLLPGARLPQDATFCRRALHGSGPQSASDLEGGPYADLAWPRAAGLRSYAMSPLWSGDGKATGTLSVLDRRPREFGEEELAVLELLGGLLSREQRLDQVRAREASRAAELEASDGRYRSLVDDLGDIVVEIGPTGQITYVNAAWSKLSGLSIEEMVGKDMMEHVHPDDRMLAAEHMAEVLSGADTVRPDAAREVRFLAADGSLRWMSVRGRAVFGDDGQLAGFLGILHDVTARVEAEQAVRDALSEAEAARDEAERASSAKSEFLSRMSHELRTPLNAILGFSQLLELGDLSGEDAENVEHISRAGRHLLDLINEVLDVVRIEAGVLSLSLEPVDVGEVVTESLDLVRTAATRRGITLRAPDRLNGARVVADRQRLKQVLVNLLSNAVKYNRDGGEVLLSWAAPESSSTADAGDGDWLRVSVRDTGRGIPADRLDDVFTPFDRLGAEGTDVEGTGVGLSLTRTLVEALGGRIGLESEVGRGSTFWVDLPAAPRSPAEPADAAADPGLSHTVLYVEDNPSNITLVRRVLARRPHVRLMVVQDGAEAVEAARELLPDLLLLDLHLPGMHGAGILAALRSSDDPRLSKLPIVVVTADLTTGNERRMIDAGATLFLPKPIDVHQLLSVVDDHLPQS</sequence>
<evidence type="ECO:0000256" key="7">
    <source>
        <dbReference type="ARBA" id="ARBA00023012"/>
    </source>
</evidence>
<proteinExistence type="predicted"/>
<evidence type="ECO:0000256" key="2">
    <source>
        <dbReference type="ARBA" id="ARBA00004236"/>
    </source>
</evidence>
<dbReference type="InterPro" id="IPR013767">
    <property type="entry name" value="PAS_fold"/>
</dbReference>
<dbReference type="Pfam" id="PF00989">
    <property type="entry name" value="PAS"/>
    <property type="match status" value="1"/>
</dbReference>
<evidence type="ECO:0000256" key="1">
    <source>
        <dbReference type="ARBA" id="ARBA00000085"/>
    </source>
</evidence>
<accession>A0ABP6PPG8</accession>
<dbReference type="Pfam" id="PF00072">
    <property type="entry name" value="Response_reg"/>
    <property type="match status" value="1"/>
</dbReference>
<dbReference type="Gene3D" id="3.30.565.10">
    <property type="entry name" value="Histidine kinase-like ATPase, C-terminal domain"/>
    <property type="match status" value="1"/>
</dbReference>
<dbReference type="PROSITE" id="PS50113">
    <property type="entry name" value="PAC"/>
    <property type="match status" value="1"/>
</dbReference>
<evidence type="ECO:0000259" key="10">
    <source>
        <dbReference type="PROSITE" id="PS50109"/>
    </source>
</evidence>
<feature type="modified residue" description="4-aspartylphosphate" evidence="8">
    <location>
        <position position="625"/>
    </location>
</feature>
<dbReference type="SMART" id="SM00448">
    <property type="entry name" value="REC"/>
    <property type="match status" value="1"/>
</dbReference>
<dbReference type="InterPro" id="IPR001789">
    <property type="entry name" value="Sig_transdc_resp-reg_receiver"/>
</dbReference>
<dbReference type="InterPro" id="IPR005467">
    <property type="entry name" value="His_kinase_dom"/>
</dbReference>
<dbReference type="InterPro" id="IPR029016">
    <property type="entry name" value="GAF-like_dom_sf"/>
</dbReference>
<dbReference type="CDD" id="cd00130">
    <property type="entry name" value="PAS"/>
    <property type="match status" value="1"/>
</dbReference>
<dbReference type="InterPro" id="IPR003661">
    <property type="entry name" value="HisK_dim/P_dom"/>
</dbReference>
<keyword evidence="5" id="KW-0808">Transferase</keyword>
<feature type="domain" description="PAS" evidence="12">
    <location>
        <begin position="178"/>
        <end position="248"/>
    </location>
</feature>
<organism evidence="14 15">
    <name type="scientific">Blastococcus jejuensis</name>
    <dbReference type="NCBI Taxonomy" id="351224"/>
    <lineage>
        <taxon>Bacteria</taxon>
        <taxon>Bacillati</taxon>
        <taxon>Actinomycetota</taxon>
        <taxon>Actinomycetes</taxon>
        <taxon>Geodermatophilales</taxon>
        <taxon>Geodermatophilaceae</taxon>
        <taxon>Blastococcus</taxon>
    </lineage>
</organism>
<dbReference type="Gene3D" id="3.40.50.2300">
    <property type="match status" value="1"/>
</dbReference>
<feature type="domain" description="PAC" evidence="13">
    <location>
        <begin position="255"/>
        <end position="307"/>
    </location>
</feature>
<evidence type="ECO:0000256" key="8">
    <source>
        <dbReference type="PROSITE-ProRule" id="PRU00169"/>
    </source>
</evidence>
<dbReference type="NCBIfam" id="TIGR00229">
    <property type="entry name" value="sensory_box"/>
    <property type="match status" value="1"/>
</dbReference>
<dbReference type="PROSITE" id="PS50109">
    <property type="entry name" value="HIS_KIN"/>
    <property type="match status" value="1"/>
</dbReference>
<dbReference type="SMART" id="SM00086">
    <property type="entry name" value="PAC"/>
    <property type="match status" value="1"/>
</dbReference>
<evidence type="ECO:0000256" key="4">
    <source>
        <dbReference type="ARBA" id="ARBA00022553"/>
    </source>
</evidence>
<keyword evidence="15" id="KW-1185">Reference proteome</keyword>
<evidence type="ECO:0000256" key="6">
    <source>
        <dbReference type="ARBA" id="ARBA00022777"/>
    </source>
</evidence>
<evidence type="ECO:0000259" key="11">
    <source>
        <dbReference type="PROSITE" id="PS50110"/>
    </source>
</evidence>
<dbReference type="Pfam" id="PF13185">
    <property type="entry name" value="GAF_2"/>
    <property type="match status" value="1"/>
</dbReference>
<feature type="domain" description="Histidine kinase" evidence="10">
    <location>
        <begin position="332"/>
        <end position="557"/>
    </location>
</feature>
<dbReference type="EC" id="2.7.13.3" evidence="3"/>
<evidence type="ECO:0000259" key="12">
    <source>
        <dbReference type="PROSITE" id="PS50112"/>
    </source>
</evidence>
<dbReference type="SUPFAM" id="SSF52172">
    <property type="entry name" value="CheY-like"/>
    <property type="match status" value="1"/>
</dbReference>
<keyword evidence="6" id="KW-0418">Kinase</keyword>
<dbReference type="InterPro" id="IPR003594">
    <property type="entry name" value="HATPase_dom"/>
</dbReference>
<evidence type="ECO:0000313" key="14">
    <source>
        <dbReference type="EMBL" id="GAA3185082.1"/>
    </source>
</evidence>
<dbReference type="SMART" id="SM00065">
    <property type="entry name" value="GAF"/>
    <property type="match status" value="1"/>
</dbReference>
<dbReference type="SUPFAM" id="SSF55785">
    <property type="entry name" value="PYP-like sensor domain (PAS domain)"/>
    <property type="match status" value="1"/>
</dbReference>
<dbReference type="SMART" id="SM00091">
    <property type="entry name" value="PAS"/>
    <property type="match status" value="1"/>
</dbReference>
<dbReference type="SUPFAM" id="SSF55874">
    <property type="entry name" value="ATPase domain of HSP90 chaperone/DNA topoisomerase II/histidine kinase"/>
    <property type="match status" value="1"/>
</dbReference>
<evidence type="ECO:0000256" key="9">
    <source>
        <dbReference type="SAM" id="Coils"/>
    </source>
</evidence>
<gene>
    <name evidence="14" type="ORF">GCM10010531_44120</name>
</gene>
<dbReference type="InterPro" id="IPR001610">
    <property type="entry name" value="PAC"/>
</dbReference>